<accession>A0AC61RVM9</accession>
<gene>
    <name evidence="1" type="ORF">E5329_12125</name>
</gene>
<proteinExistence type="predicted"/>
<evidence type="ECO:0000313" key="1">
    <source>
        <dbReference type="EMBL" id="TGY95903.1"/>
    </source>
</evidence>
<reference evidence="1" key="1">
    <citation type="submission" date="2019-04" db="EMBL/GenBank/DDBJ databases">
        <title>Microbes associate with the intestines of laboratory mice.</title>
        <authorList>
            <person name="Navarre W."/>
            <person name="Wong E."/>
            <person name="Huang K."/>
            <person name="Tropini C."/>
            <person name="Ng K."/>
            <person name="Yu B."/>
        </authorList>
    </citation>
    <scope>NUCLEOTIDE SEQUENCE</scope>
    <source>
        <strain evidence="1">NM01_1-7b</strain>
    </source>
</reference>
<sequence>MKMEKHEVFVPKPEETLYREPEQKSINPIMRNHVPYFMGISLLYAVCFTIAFYKNFIGITFPIITAITLAVCCLFLKKNEISWNKSNWWYVAGSLLLGVSTVLTANEFVIFFNTLGILLLITVFMIRQVYDDKGWNLGQYICNLLFLYLCMVPEIASPFIHFANYINKYKKEEKKNKNVKYILIGILIGLPILLIVIELLSSADQIFSRLVGRAFHSLWSQIVFSPNLFLVILLIILGFFGIYCFLSALTQNNMPEWKKKENRKNPVIAITFLSMITAVYLLFCGIQAIFLFTGGKLLPQGYTYSEYARQGFFQLLFLCIFNLILVVICLSVFQKNRWLKTLLLIFSGCTYIMIASSAFRMILYISVYHLSFLRVLVLWFLGMLVILMAGVVINIVKEEFELFRYCVSVVAVCYLLFSFGKVDSLIASYNVAQLGNDMSYEDVAYLAGLSADAVPALSKCEFEHEHFSTNTAKYGGYTEDLYGNVTGLKPQEDRNGYVSGCRRCKLEQKFQRVLNTADKMSLRTFHFSRYQAAKAAEKYFR</sequence>
<dbReference type="EMBL" id="SRYA01000022">
    <property type="protein sequence ID" value="TGY95903.1"/>
    <property type="molecule type" value="Genomic_DNA"/>
</dbReference>
<comment type="caution">
    <text evidence="1">The sequence shown here is derived from an EMBL/GenBank/DDBJ whole genome shotgun (WGS) entry which is preliminary data.</text>
</comment>
<dbReference type="Proteomes" id="UP000304953">
    <property type="component" value="Unassembled WGS sequence"/>
</dbReference>
<name>A0AC61RVM9_9FIRM</name>
<evidence type="ECO:0000313" key="2">
    <source>
        <dbReference type="Proteomes" id="UP000304953"/>
    </source>
</evidence>
<protein>
    <submittedName>
        <fullName evidence="1">DUF4173 domain-containing protein</fullName>
    </submittedName>
</protein>
<organism evidence="1 2">
    <name type="scientific">Petralouisia muris</name>
    <dbReference type="NCBI Taxonomy" id="3032872"/>
    <lineage>
        <taxon>Bacteria</taxon>
        <taxon>Bacillati</taxon>
        <taxon>Bacillota</taxon>
        <taxon>Clostridia</taxon>
        <taxon>Lachnospirales</taxon>
        <taxon>Lachnospiraceae</taxon>
        <taxon>Petralouisia</taxon>
    </lineage>
</organism>
<keyword evidence="2" id="KW-1185">Reference proteome</keyword>